<reference evidence="2" key="1">
    <citation type="journal article" date="2019" name="Int. J. Syst. Evol. Microbiol.">
        <title>The Global Catalogue of Microorganisms (GCM) 10K type strain sequencing project: providing services to taxonomists for standard genome sequencing and annotation.</title>
        <authorList>
            <consortium name="The Broad Institute Genomics Platform"/>
            <consortium name="The Broad Institute Genome Sequencing Center for Infectious Disease"/>
            <person name="Wu L."/>
            <person name="Ma J."/>
        </authorList>
    </citation>
    <scope>NUCLEOTIDE SEQUENCE [LARGE SCALE GENOMIC DNA]</scope>
    <source>
        <strain evidence="2">CCM 9147</strain>
    </source>
</reference>
<dbReference type="Proteomes" id="UP001597340">
    <property type="component" value="Unassembled WGS sequence"/>
</dbReference>
<accession>A0ABW4DA82</accession>
<name>A0ABW4DA82_9BACL</name>
<evidence type="ECO:0000313" key="2">
    <source>
        <dbReference type="Proteomes" id="UP001597340"/>
    </source>
</evidence>
<keyword evidence="2" id="KW-1185">Reference proteome</keyword>
<dbReference type="EMBL" id="JBHTNZ010000003">
    <property type="protein sequence ID" value="MFD1460683.1"/>
    <property type="molecule type" value="Genomic_DNA"/>
</dbReference>
<protein>
    <submittedName>
        <fullName evidence="1">Uncharacterized protein</fullName>
    </submittedName>
</protein>
<organism evidence="1 2">
    <name type="scientific">Paenibacillus farraposensis</name>
    <dbReference type="NCBI Taxonomy" id="2807095"/>
    <lineage>
        <taxon>Bacteria</taxon>
        <taxon>Bacillati</taxon>
        <taxon>Bacillota</taxon>
        <taxon>Bacilli</taxon>
        <taxon>Bacillales</taxon>
        <taxon>Paenibacillaceae</taxon>
        <taxon>Paenibacillus</taxon>
    </lineage>
</organism>
<sequence length="134" mass="14929">MKDNKTIIPQDFSTNAYETRTLYQDYKDGFITARLYSVMSVYRSGSFGEISNVLETYWAAVSEGFWTLIDTHARTISTTGKFPTQKVQITGTAVVDTPQTESGRVSLGVIGYTIGSDGHMRKPISQGFLFSYGR</sequence>
<proteinExistence type="predicted"/>
<dbReference type="RefSeq" id="WP_229526798.1">
    <property type="nucleotide sequence ID" value="NZ_JAFFQR010000112.1"/>
</dbReference>
<comment type="caution">
    <text evidence="1">The sequence shown here is derived from an EMBL/GenBank/DDBJ whole genome shotgun (WGS) entry which is preliminary data.</text>
</comment>
<evidence type="ECO:0000313" key="1">
    <source>
        <dbReference type="EMBL" id="MFD1460683.1"/>
    </source>
</evidence>
<gene>
    <name evidence="1" type="ORF">ACFQ5D_04325</name>
</gene>